<dbReference type="Proteomes" id="UP000326857">
    <property type="component" value="Unassembled WGS sequence"/>
</dbReference>
<dbReference type="EMBL" id="CABVLI010000042">
    <property type="protein sequence ID" value="VVT22971.1"/>
    <property type="molecule type" value="Genomic_DNA"/>
</dbReference>
<sequence length="158" mass="17423">MIGAFSYHKSIAPMIWILIGLSSVELVVVHLLLAHWWPRIAIAVAAVTFGTIVWLVTVVRGFRSMPVLLKDDRLLMRTGRLRSVSVATEQIAGLRSSCDAASLKQRRVLNLALIAYPNTVIDLVAPIAVGRRQIWTIAHRLDDPAGFADALNPLVPRI</sequence>
<feature type="transmembrane region" description="Helical" evidence="1">
    <location>
        <begin position="12"/>
        <end position="34"/>
    </location>
</feature>
<accession>A0A5E7ZW88</accession>
<keyword evidence="1" id="KW-1133">Transmembrane helix</keyword>
<keyword evidence="1" id="KW-0812">Transmembrane</keyword>
<gene>
    <name evidence="2" type="ORF">SPHINGO391_470431</name>
</gene>
<evidence type="ECO:0000313" key="2">
    <source>
        <dbReference type="EMBL" id="VVT22971.1"/>
    </source>
</evidence>
<reference evidence="2 3" key="1">
    <citation type="submission" date="2019-09" db="EMBL/GenBank/DDBJ databases">
        <authorList>
            <person name="Dittami M. S."/>
        </authorList>
    </citation>
    <scope>NUCLEOTIDE SEQUENCE [LARGE SCALE GENOMIC DNA]</scope>
    <source>
        <strain evidence="2">SPHINGO391</strain>
    </source>
</reference>
<proteinExistence type="predicted"/>
<name>A0A5E7ZW88_9SPHN</name>
<dbReference type="AlphaFoldDB" id="A0A5E7ZW88"/>
<organism evidence="2 3">
    <name type="scientific">Sphingomonas aurantiaca</name>
    <dbReference type="NCBI Taxonomy" id="185949"/>
    <lineage>
        <taxon>Bacteria</taxon>
        <taxon>Pseudomonadati</taxon>
        <taxon>Pseudomonadota</taxon>
        <taxon>Alphaproteobacteria</taxon>
        <taxon>Sphingomonadales</taxon>
        <taxon>Sphingomonadaceae</taxon>
        <taxon>Sphingomonas</taxon>
    </lineage>
</organism>
<evidence type="ECO:0000256" key="1">
    <source>
        <dbReference type="SAM" id="Phobius"/>
    </source>
</evidence>
<protein>
    <submittedName>
        <fullName evidence="2">Uncharacterized protein</fullName>
    </submittedName>
</protein>
<keyword evidence="1" id="KW-0472">Membrane</keyword>
<feature type="transmembrane region" description="Helical" evidence="1">
    <location>
        <begin position="40"/>
        <end position="62"/>
    </location>
</feature>
<evidence type="ECO:0000313" key="3">
    <source>
        <dbReference type="Proteomes" id="UP000326857"/>
    </source>
</evidence>